<reference evidence="1" key="1">
    <citation type="submission" date="2021-06" db="EMBL/GenBank/DDBJ databases">
        <authorList>
            <person name="Kallberg Y."/>
            <person name="Tangrot J."/>
            <person name="Rosling A."/>
        </authorList>
    </citation>
    <scope>NUCLEOTIDE SEQUENCE</scope>
    <source>
        <strain evidence="1">MA461A</strain>
    </source>
</reference>
<protein>
    <submittedName>
        <fullName evidence="1">11048_t:CDS:1</fullName>
    </submittedName>
</protein>
<dbReference type="EMBL" id="CAJVQC010085134">
    <property type="protein sequence ID" value="CAG8821644.1"/>
    <property type="molecule type" value="Genomic_DNA"/>
</dbReference>
<dbReference type="Proteomes" id="UP000789920">
    <property type="component" value="Unassembled WGS sequence"/>
</dbReference>
<name>A0ACA9S4G7_9GLOM</name>
<proteinExistence type="predicted"/>
<feature type="non-terminal residue" evidence="1">
    <location>
        <position position="181"/>
    </location>
</feature>
<evidence type="ECO:0000313" key="2">
    <source>
        <dbReference type="Proteomes" id="UP000789920"/>
    </source>
</evidence>
<evidence type="ECO:0000313" key="1">
    <source>
        <dbReference type="EMBL" id="CAG8821644.1"/>
    </source>
</evidence>
<gene>
    <name evidence="1" type="ORF">RPERSI_LOCUS25636</name>
</gene>
<accession>A0ACA9S4G7</accession>
<sequence length="181" mass="20961">MENFSEFNAEDYADNQEAPLEELFNHLDHFINYLQYDNINIDQFLSAGTTLIKRDKNPPRGKSIEGIEYSIPPDTDFHKWVQEFEKSTGALYIKCQIFHNEGNVSLRVIYKCHRAVTYQSIAGKDQSIKEPQPNQNQAKNVTKEAIVDNQMKHKSEAQSIELWRIELNQKNDLTCAIPKAE</sequence>
<keyword evidence="2" id="KW-1185">Reference proteome</keyword>
<organism evidence="1 2">
    <name type="scientific">Racocetra persica</name>
    <dbReference type="NCBI Taxonomy" id="160502"/>
    <lineage>
        <taxon>Eukaryota</taxon>
        <taxon>Fungi</taxon>
        <taxon>Fungi incertae sedis</taxon>
        <taxon>Mucoromycota</taxon>
        <taxon>Glomeromycotina</taxon>
        <taxon>Glomeromycetes</taxon>
        <taxon>Diversisporales</taxon>
        <taxon>Gigasporaceae</taxon>
        <taxon>Racocetra</taxon>
    </lineage>
</organism>
<comment type="caution">
    <text evidence="1">The sequence shown here is derived from an EMBL/GenBank/DDBJ whole genome shotgun (WGS) entry which is preliminary data.</text>
</comment>